<evidence type="ECO:0000256" key="3">
    <source>
        <dbReference type="ARBA" id="ARBA00004964"/>
    </source>
</evidence>
<keyword evidence="5 10" id="KW-0321">Glycogen metabolism</keyword>
<gene>
    <name evidence="10 13" type="primary">glgB</name>
    <name evidence="13" type="ORF">Enr13x_41750</name>
</gene>
<dbReference type="UniPathway" id="UPA00164"/>
<evidence type="ECO:0000313" key="13">
    <source>
        <dbReference type="EMBL" id="QDV44311.1"/>
    </source>
</evidence>
<dbReference type="CDD" id="cd11322">
    <property type="entry name" value="AmyAc_Glg_BE"/>
    <property type="match status" value="1"/>
</dbReference>
<dbReference type="GO" id="GO:0005829">
    <property type="term" value="C:cytosol"/>
    <property type="evidence" value="ECO:0007669"/>
    <property type="project" value="TreeGrafter"/>
</dbReference>
<feature type="active site" description="Proton donor" evidence="10 11">
    <location>
        <position position="500"/>
    </location>
</feature>
<dbReference type="GO" id="GO:0005978">
    <property type="term" value="P:glycogen biosynthetic process"/>
    <property type="evidence" value="ECO:0007669"/>
    <property type="project" value="UniProtKB-UniRule"/>
</dbReference>
<feature type="active site" description="Nucleophile" evidence="10 11">
    <location>
        <position position="447"/>
    </location>
</feature>
<comment type="similarity">
    <text evidence="4 10">Belongs to the glycosyl hydrolase 13 family. GlgB subfamily.</text>
</comment>
<comment type="function">
    <text evidence="2 10">Catalyzes the formation of the alpha-1,6-glucosidic linkages in glycogen by scission of a 1,4-alpha-linked oligosaccharide from growing alpha-1,4-glucan chains and the subsequent attachment of the oligosaccharide to the alpha-1,6 position.</text>
</comment>
<evidence type="ECO:0000256" key="1">
    <source>
        <dbReference type="ARBA" id="ARBA00000826"/>
    </source>
</evidence>
<evidence type="ECO:0000256" key="6">
    <source>
        <dbReference type="ARBA" id="ARBA00022676"/>
    </source>
</evidence>
<comment type="subunit">
    <text evidence="10">Monomer.</text>
</comment>
<dbReference type="FunFam" id="3.20.20.80:FF:000003">
    <property type="entry name" value="1,4-alpha-glucan branching enzyme GlgB"/>
    <property type="match status" value="1"/>
</dbReference>
<evidence type="ECO:0000256" key="4">
    <source>
        <dbReference type="ARBA" id="ARBA00009000"/>
    </source>
</evidence>
<dbReference type="GO" id="GO:0003844">
    <property type="term" value="F:1,4-alpha-glucan branching enzyme activity"/>
    <property type="evidence" value="ECO:0007669"/>
    <property type="project" value="UniProtKB-UniRule"/>
</dbReference>
<dbReference type="AlphaFoldDB" id="A0A518HTY8"/>
<feature type="domain" description="Glycosyl hydrolase family 13 catalytic" evidence="12">
    <location>
        <begin position="288"/>
        <end position="634"/>
    </location>
</feature>
<dbReference type="Gene3D" id="2.60.40.1180">
    <property type="entry name" value="Golgi alpha-mannosidase II"/>
    <property type="match status" value="1"/>
</dbReference>
<dbReference type="InterPro" id="IPR006048">
    <property type="entry name" value="A-amylase/branching_C"/>
</dbReference>
<evidence type="ECO:0000256" key="8">
    <source>
        <dbReference type="ARBA" id="ARBA00023056"/>
    </source>
</evidence>
<proteinExistence type="inferred from homology"/>
<dbReference type="NCBIfam" id="NF008967">
    <property type="entry name" value="PRK12313.1"/>
    <property type="match status" value="1"/>
</dbReference>
<dbReference type="Pfam" id="PF02922">
    <property type="entry name" value="CBM_48"/>
    <property type="match status" value="1"/>
</dbReference>
<dbReference type="Pfam" id="PF00128">
    <property type="entry name" value="Alpha-amylase"/>
    <property type="match status" value="1"/>
</dbReference>
<dbReference type="EMBL" id="CP037423">
    <property type="protein sequence ID" value="QDV44311.1"/>
    <property type="molecule type" value="Genomic_DNA"/>
</dbReference>
<dbReference type="InterPro" id="IPR013780">
    <property type="entry name" value="Glyco_hydro_b"/>
</dbReference>
<dbReference type="InterPro" id="IPR037439">
    <property type="entry name" value="Branching_enzy"/>
</dbReference>
<dbReference type="Pfam" id="PF02806">
    <property type="entry name" value="Alpha-amylase_C"/>
    <property type="match status" value="1"/>
</dbReference>
<evidence type="ECO:0000256" key="2">
    <source>
        <dbReference type="ARBA" id="ARBA00002953"/>
    </source>
</evidence>
<dbReference type="InterPro" id="IPR013783">
    <property type="entry name" value="Ig-like_fold"/>
</dbReference>
<keyword evidence="8 10" id="KW-0320">Glycogen biosynthesis</keyword>
<dbReference type="InterPro" id="IPR017853">
    <property type="entry name" value="GH"/>
</dbReference>
<dbReference type="SUPFAM" id="SSF51011">
    <property type="entry name" value="Glycosyl hydrolase domain"/>
    <property type="match status" value="1"/>
</dbReference>
<evidence type="ECO:0000256" key="10">
    <source>
        <dbReference type="HAMAP-Rule" id="MF_00685"/>
    </source>
</evidence>
<dbReference type="Gene3D" id="3.20.20.80">
    <property type="entry name" value="Glycosidases"/>
    <property type="match status" value="1"/>
</dbReference>
<comment type="pathway">
    <text evidence="3 10">Glycan biosynthesis; glycogen biosynthesis.</text>
</comment>
<keyword evidence="14" id="KW-1185">Reference proteome</keyword>
<protein>
    <recommendedName>
        <fullName evidence="10">1,4-alpha-glucan branching enzyme GlgB</fullName>
        <ecNumber evidence="10">2.4.1.18</ecNumber>
    </recommendedName>
    <alternativeName>
        <fullName evidence="10">1,4-alpha-D-glucan:1,4-alpha-D-glucan 6-glucosyl-transferase</fullName>
    </alternativeName>
    <alternativeName>
        <fullName evidence="10">Alpha-(1-&gt;4)-glucan branching enzyme</fullName>
    </alternativeName>
    <alternativeName>
        <fullName evidence="10">Glycogen branching enzyme</fullName>
        <shortName evidence="10">BE</shortName>
    </alternativeName>
</protein>
<dbReference type="PIRSF" id="PIRSF000463">
    <property type="entry name" value="GlgB"/>
    <property type="match status" value="1"/>
</dbReference>
<dbReference type="InterPro" id="IPR006047">
    <property type="entry name" value="GH13_cat_dom"/>
</dbReference>
<dbReference type="GO" id="GO:0004553">
    <property type="term" value="F:hydrolase activity, hydrolyzing O-glycosyl compounds"/>
    <property type="evidence" value="ECO:0007669"/>
    <property type="project" value="InterPro"/>
</dbReference>
<dbReference type="KEGG" id="snep:Enr13x_41750"/>
<sequence length="768" mass="87122">MDFASRLSNLTLLDPPFFDMHTQISLTDLGRLVDGHLENPSSILGPHTVDYRGTKATAVRSFLPDAQAAWVVDHPTGKRRPMRKLHPAGFFEAICSGTVDAAAIGHNDEDTSSTHSSYRIQMADKTGKLIETHDPYAVPSILTDFDRYLLGEGKFYRLFDALGAQLRSVDDIDGVNFAVWAPNARIVQVVGDFNGWDGRGHVAKLDMSVGIWELFIPGAKAGQKYKFRILDQHGQWIDKTDPVGFAAELPPLTASIITDLDKHSWNDDAWMERRAATDPMHAPMNVYECHLGSWQKGPGRTHGWLDYRDLAHRLVDYCHRMNFTHVELLPVTEHPFTGSWGYQTVGYFAPTSRHGSPEDFMYFVDYLHQHDVGVLVDWVPAHFPKDAHGLRRFDGSALYEHEDPRQGEHPDWGTMIFNFGRNEVRNFLVANAIFWLEKYHIDGLRVDAVASMLYLDYSREDGGWIPNQYGGRENLEAIDFLREFNVAVHEHHPGAVTIAEESTAWPGVSRPVYDGGLGFTYKWNMGWMNDTLTYMQKEPIHRGHHQNDLTFSMIYAFTENFMLPLSHDEVVHGKGSLISQMPGDVWQKFANLRLLYSYMWTHPGKKLLFMGGELAQWNEWNHDDGPDWLLLDFESHRGVQNLVSDLNKLVIENPALHQLDFTGDGFEWVDCMNWQESTLVFLRKGLAGTEPILICCNFTPVVRPNYRVGVPKGGFWKEIFNSDSERYGGSNVGNYPGAKSTGDGHHGRSDSILVNMPPLGVTMFRLEK</sequence>
<keyword evidence="7 10" id="KW-0808">Transferase</keyword>
<dbReference type="NCBIfam" id="NF003811">
    <property type="entry name" value="PRK05402.1"/>
    <property type="match status" value="1"/>
</dbReference>
<dbReference type="FunFam" id="2.60.40.10:FF:000169">
    <property type="entry name" value="1,4-alpha-glucan branching enzyme GlgB"/>
    <property type="match status" value="1"/>
</dbReference>
<comment type="catalytic activity">
    <reaction evidence="1 10">
        <text>Transfers a segment of a (1-&gt;4)-alpha-D-glucan chain to a primary hydroxy group in a similar glucan chain.</text>
        <dbReference type="EC" id="2.4.1.18"/>
    </reaction>
</comment>
<dbReference type="InterPro" id="IPR044143">
    <property type="entry name" value="GlgB_N_E_set_prok"/>
</dbReference>
<name>A0A518HTY8_9BACT</name>
<keyword evidence="9 10" id="KW-0119">Carbohydrate metabolism</keyword>
<dbReference type="InterPro" id="IPR004193">
    <property type="entry name" value="Glyco_hydro_13_N"/>
</dbReference>
<evidence type="ECO:0000259" key="12">
    <source>
        <dbReference type="SMART" id="SM00642"/>
    </source>
</evidence>
<evidence type="ECO:0000256" key="5">
    <source>
        <dbReference type="ARBA" id="ARBA00022600"/>
    </source>
</evidence>
<dbReference type="CDD" id="cd02855">
    <property type="entry name" value="E_set_GBE_prok_N"/>
    <property type="match status" value="1"/>
</dbReference>
<dbReference type="Pfam" id="PF22019">
    <property type="entry name" value="GlgB_N"/>
    <property type="match status" value="1"/>
</dbReference>
<dbReference type="FunFam" id="2.60.40.1180:FF:000002">
    <property type="entry name" value="1,4-alpha-glucan branching enzyme GlgB"/>
    <property type="match status" value="1"/>
</dbReference>
<dbReference type="InterPro" id="IPR006407">
    <property type="entry name" value="GlgB"/>
</dbReference>
<dbReference type="SUPFAM" id="SSF81296">
    <property type="entry name" value="E set domains"/>
    <property type="match status" value="2"/>
</dbReference>
<dbReference type="EC" id="2.4.1.18" evidence="10"/>
<evidence type="ECO:0000256" key="7">
    <source>
        <dbReference type="ARBA" id="ARBA00022679"/>
    </source>
</evidence>
<reference evidence="13 14" key="1">
    <citation type="submission" date="2019-03" db="EMBL/GenBank/DDBJ databases">
        <title>Deep-cultivation of Planctomycetes and their phenomic and genomic characterization uncovers novel biology.</title>
        <authorList>
            <person name="Wiegand S."/>
            <person name="Jogler M."/>
            <person name="Boedeker C."/>
            <person name="Pinto D."/>
            <person name="Vollmers J."/>
            <person name="Rivas-Marin E."/>
            <person name="Kohn T."/>
            <person name="Peeters S.H."/>
            <person name="Heuer A."/>
            <person name="Rast P."/>
            <person name="Oberbeckmann S."/>
            <person name="Bunk B."/>
            <person name="Jeske O."/>
            <person name="Meyerdierks A."/>
            <person name="Storesund J.E."/>
            <person name="Kallscheuer N."/>
            <person name="Luecker S."/>
            <person name="Lage O.M."/>
            <person name="Pohl T."/>
            <person name="Merkel B.J."/>
            <person name="Hornburger P."/>
            <person name="Mueller R.-W."/>
            <person name="Bruemmer F."/>
            <person name="Labrenz M."/>
            <person name="Spormann A.M."/>
            <person name="Op den Camp H."/>
            <person name="Overmann J."/>
            <person name="Amann R."/>
            <person name="Jetten M.S.M."/>
            <person name="Mascher T."/>
            <person name="Medema M.H."/>
            <person name="Devos D.P."/>
            <person name="Kaster A.-K."/>
            <person name="Ovreas L."/>
            <person name="Rohde M."/>
            <person name="Galperin M.Y."/>
            <person name="Jogler C."/>
        </authorList>
    </citation>
    <scope>NUCLEOTIDE SEQUENCE [LARGE SCALE GENOMIC DNA]</scope>
    <source>
        <strain evidence="13 14">Enr13</strain>
    </source>
</reference>
<dbReference type="HAMAP" id="MF_00685">
    <property type="entry name" value="GlgB"/>
    <property type="match status" value="1"/>
</dbReference>
<dbReference type="NCBIfam" id="TIGR01515">
    <property type="entry name" value="branching_enzym"/>
    <property type="match status" value="1"/>
</dbReference>
<accession>A0A518HTY8</accession>
<dbReference type="SUPFAM" id="SSF51445">
    <property type="entry name" value="(Trans)glycosidases"/>
    <property type="match status" value="1"/>
</dbReference>
<dbReference type="Proteomes" id="UP000319004">
    <property type="component" value="Chromosome"/>
</dbReference>
<dbReference type="Gene3D" id="2.60.40.10">
    <property type="entry name" value="Immunoglobulins"/>
    <property type="match status" value="2"/>
</dbReference>
<dbReference type="InterPro" id="IPR054169">
    <property type="entry name" value="GlgB_N"/>
</dbReference>
<dbReference type="GO" id="GO:0043169">
    <property type="term" value="F:cation binding"/>
    <property type="evidence" value="ECO:0007669"/>
    <property type="project" value="InterPro"/>
</dbReference>
<dbReference type="PANTHER" id="PTHR43651">
    <property type="entry name" value="1,4-ALPHA-GLUCAN-BRANCHING ENZYME"/>
    <property type="match status" value="1"/>
</dbReference>
<dbReference type="PANTHER" id="PTHR43651:SF3">
    <property type="entry name" value="1,4-ALPHA-GLUCAN-BRANCHING ENZYME"/>
    <property type="match status" value="1"/>
</dbReference>
<keyword evidence="6 10" id="KW-0328">Glycosyltransferase</keyword>
<dbReference type="InterPro" id="IPR014756">
    <property type="entry name" value="Ig_E-set"/>
</dbReference>
<dbReference type="SMART" id="SM00642">
    <property type="entry name" value="Aamy"/>
    <property type="match status" value="1"/>
</dbReference>
<evidence type="ECO:0000256" key="9">
    <source>
        <dbReference type="ARBA" id="ARBA00023277"/>
    </source>
</evidence>
<organism evidence="13 14">
    <name type="scientific">Stieleria neptunia</name>
    <dbReference type="NCBI Taxonomy" id="2527979"/>
    <lineage>
        <taxon>Bacteria</taxon>
        <taxon>Pseudomonadati</taxon>
        <taxon>Planctomycetota</taxon>
        <taxon>Planctomycetia</taxon>
        <taxon>Pirellulales</taxon>
        <taxon>Pirellulaceae</taxon>
        <taxon>Stieleria</taxon>
    </lineage>
</organism>
<evidence type="ECO:0000256" key="11">
    <source>
        <dbReference type="PIRSR" id="PIRSR000463-1"/>
    </source>
</evidence>
<evidence type="ECO:0000313" key="14">
    <source>
        <dbReference type="Proteomes" id="UP000319004"/>
    </source>
</evidence>